<dbReference type="InterPro" id="IPR006009">
    <property type="entry name" value="GlcNAc_MurG"/>
</dbReference>
<evidence type="ECO:0000256" key="3">
    <source>
        <dbReference type="ARBA" id="ARBA00022618"/>
    </source>
</evidence>
<reference evidence="15" key="1">
    <citation type="submission" date="2016-02" db="EMBL/GenBank/DDBJ databases">
        <authorList>
            <person name="liu f."/>
        </authorList>
    </citation>
    <scope>NUCLEOTIDE SEQUENCE [LARGE SCALE GENOMIC DNA]</scope>
</reference>
<dbReference type="GO" id="GO:0005975">
    <property type="term" value="P:carbohydrate metabolic process"/>
    <property type="evidence" value="ECO:0007669"/>
    <property type="project" value="InterPro"/>
</dbReference>
<evidence type="ECO:0000256" key="9">
    <source>
        <dbReference type="ARBA" id="ARBA00023306"/>
    </source>
</evidence>
<dbReference type="EC" id="2.4.1.227" evidence="11"/>
<keyword evidence="10 11" id="KW-0961">Cell wall biogenesis/degradation</keyword>
<protein>
    <recommendedName>
        <fullName evidence="11">UDP-N-acetylglucosamine--N-acetylmuramyl-(pentapeptide) pyrophosphoryl-undecaprenol N-acetylglucosamine transferase</fullName>
        <ecNumber evidence="11">2.4.1.227</ecNumber>
    </recommendedName>
    <alternativeName>
        <fullName evidence="11">Undecaprenyl-PP-MurNAc-pentapeptide-UDPGlcNAc GlcNAc transferase</fullName>
    </alternativeName>
</protein>
<dbReference type="GO" id="GO:0005886">
    <property type="term" value="C:plasma membrane"/>
    <property type="evidence" value="ECO:0007669"/>
    <property type="project" value="UniProtKB-SubCell"/>
</dbReference>
<dbReference type="AlphaFoldDB" id="A0A165B243"/>
<accession>A0A165B243</accession>
<evidence type="ECO:0000256" key="8">
    <source>
        <dbReference type="ARBA" id="ARBA00023136"/>
    </source>
</evidence>
<dbReference type="SUPFAM" id="SSF53756">
    <property type="entry name" value="UDP-Glycosyltransferase/glycogen phosphorylase"/>
    <property type="match status" value="1"/>
</dbReference>
<dbReference type="GO" id="GO:0051301">
    <property type="term" value="P:cell division"/>
    <property type="evidence" value="ECO:0007669"/>
    <property type="project" value="UniProtKB-KW"/>
</dbReference>
<feature type="binding site" evidence="11">
    <location>
        <begin position="29"/>
        <end position="31"/>
    </location>
    <ligand>
        <name>UDP-N-acetyl-alpha-D-glucosamine</name>
        <dbReference type="ChEBI" id="CHEBI:57705"/>
    </ligand>
</feature>
<feature type="binding site" evidence="11">
    <location>
        <position position="137"/>
    </location>
    <ligand>
        <name>UDP-N-acetyl-alpha-D-glucosamine</name>
        <dbReference type="ChEBI" id="CHEBI:57705"/>
    </ligand>
</feature>
<evidence type="ECO:0000256" key="7">
    <source>
        <dbReference type="ARBA" id="ARBA00022984"/>
    </source>
</evidence>
<evidence type="ECO:0000256" key="10">
    <source>
        <dbReference type="ARBA" id="ARBA00023316"/>
    </source>
</evidence>
<dbReference type="Proteomes" id="UP000182631">
    <property type="component" value="Unassembled WGS sequence"/>
</dbReference>
<organism evidence="14 15">
    <name type="scientific">Candidatus Synechococcus spongiarum</name>
    <dbReference type="NCBI Taxonomy" id="431041"/>
    <lineage>
        <taxon>Bacteria</taxon>
        <taxon>Bacillati</taxon>
        <taxon>Cyanobacteriota</taxon>
        <taxon>Cyanophyceae</taxon>
        <taxon>Synechococcales</taxon>
        <taxon>Synechococcaceae</taxon>
        <taxon>Synechococcus</taxon>
    </lineage>
</organism>
<evidence type="ECO:0000259" key="12">
    <source>
        <dbReference type="Pfam" id="PF03033"/>
    </source>
</evidence>
<feature type="binding site" evidence="11">
    <location>
        <position position="178"/>
    </location>
    <ligand>
        <name>UDP-N-acetyl-alpha-D-glucosamine</name>
        <dbReference type="ChEBI" id="CHEBI:57705"/>
    </ligand>
</feature>
<feature type="domain" description="Glycosyl transferase family 28 C-terminal" evidence="13">
    <location>
        <begin position="199"/>
        <end position="338"/>
    </location>
</feature>
<dbReference type="PANTHER" id="PTHR21015:SF22">
    <property type="entry name" value="GLYCOSYLTRANSFERASE"/>
    <property type="match status" value="1"/>
</dbReference>
<evidence type="ECO:0000313" key="14">
    <source>
        <dbReference type="EMBL" id="SAY38544.1"/>
    </source>
</evidence>
<dbReference type="Pfam" id="PF04101">
    <property type="entry name" value="Glyco_tran_28_C"/>
    <property type="match status" value="1"/>
</dbReference>
<dbReference type="InterPro" id="IPR004276">
    <property type="entry name" value="GlycoTrans_28_N"/>
</dbReference>
<comment type="caution">
    <text evidence="11">Lacks conserved residue(s) required for the propagation of feature annotation.</text>
</comment>
<dbReference type="HAMAP" id="MF_00033">
    <property type="entry name" value="MurG"/>
    <property type="match status" value="1"/>
</dbReference>
<name>A0A165B243_9SYNE</name>
<keyword evidence="8 11" id="KW-0472">Membrane</keyword>
<dbReference type="InterPro" id="IPR007235">
    <property type="entry name" value="Glyco_trans_28_C"/>
</dbReference>
<dbReference type="GO" id="GO:0009252">
    <property type="term" value="P:peptidoglycan biosynthetic process"/>
    <property type="evidence" value="ECO:0007669"/>
    <property type="project" value="UniProtKB-UniRule"/>
</dbReference>
<gene>
    <name evidence="11" type="primary">murG</name>
    <name evidence="14" type="ORF">FLM9_442</name>
</gene>
<evidence type="ECO:0000256" key="1">
    <source>
        <dbReference type="ARBA" id="ARBA00022475"/>
    </source>
</evidence>
<dbReference type="CDD" id="cd03785">
    <property type="entry name" value="GT28_MurG"/>
    <property type="match status" value="1"/>
</dbReference>
<keyword evidence="15" id="KW-1185">Reference proteome</keyword>
<evidence type="ECO:0000256" key="11">
    <source>
        <dbReference type="HAMAP-Rule" id="MF_00033"/>
    </source>
</evidence>
<evidence type="ECO:0000256" key="6">
    <source>
        <dbReference type="ARBA" id="ARBA00022960"/>
    </source>
</evidence>
<comment type="similarity">
    <text evidence="11">Belongs to the glycosyltransferase 28 family. MurG subfamily.</text>
</comment>
<dbReference type="UniPathway" id="UPA00219"/>
<keyword evidence="3 11" id="KW-0132">Cell division</keyword>
<keyword evidence="5 11" id="KW-0808">Transferase</keyword>
<proteinExistence type="inferred from homology"/>
<dbReference type="PANTHER" id="PTHR21015">
    <property type="entry name" value="UDP-N-ACETYLGLUCOSAMINE--N-ACETYLMURAMYL-(PENTAPEPTIDE) PYROPHOSPHORYL-UNDECAPRENOL N-ACETYLGLUCOSAMINE TRANSFERASE 1"/>
    <property type="match status" value="1"/>
</dbReference>
<dbReference type="GO" id="GO:0071555">
    <property type="term" value="P:cell wall organization"/>
    <property type="evidence" value="ECO:0007669"/>
    <property type="project" value="UniProtKB-KW"/>
</dbReference>
<dbReference type="GO" id="GO:0008360">
    <property type="term" value="P:regulation of cell shape"/>
    <property type="evidence" value="ECO:0007669"/>
    <property type="project" value="UniProtKB-KW"/>
</dbReference>
<comment type="function">
    <text evidence="11">Cell wall formation. Catalyzes the transfer of a GlcNAc subunit on undecaprenyl-pyrophosphoryl-MurNAc-pentapeptide (lipid intermediate I) to form undecaprenyl-pyrophosphoryl-MurNAc-(pentapeptide)GlcNAc (lipid intermediate II).</text>
</comment>
<keyword evidence="1 11" id="KW-1003">Cell membrane</keyword>
<evidence type="ECO:0000259" key="13">
    <source>
        <dbReference type="Pfam" id="PF04101"/>
    </source>
</evidence>
<dbReference type="Gene3D" id="3.40.50.2000">
    <property type="entry name" value="Glycogen Phosphorylase B"/>
    <property type="match status" value="2"/>
</dbReference>
<keyword evidence="7 11" id="KW-0573">Peptidoglycan synthesis</keyword>
<dbReference type="EMBL" id="FITM01000050">
    <property type="protein sequence ID" value="SAY38544.1"/>
    <property type="molecule type" value="Genomic_DNA"/>
</dbReference>
<feature type="domain" description="Glycosyltransferase family 28 N-terminal" evidence="12">
    <location>
        <begin position="23"/>
        <end position="153"/>
    </location>
</feature>
<evidence type="ECO:0000313" key="15">
    <source>
        <dbReference type="Proteomes" id="UP000182631"/>
    </source>
</evidence>
<dbReference type="GO" id="GO:0050511">
    <property type="term" value="F:undecaprenyldiphospho-muramoylpentapeptide beta-N-acetylglucosaminyltransferase activity"/>
    <property type="evidence" value="ECO:0007669"/>
    <property type="project" value="UniProtKB-UniRule"/>
</dbReference>
<evidence type="ECO:0000256" key="5">
    <source>
        <dbReference type="ARBA" id="ARBA00022679"/>
    </source>
</evidence>
<evidence type="ECO:0000256" key="2">
    <source>
        <dbReference type="ARBA" id="ARBA00022519"/>
    </source>
</evidence>
<keyword evidence="9 11" id="KW-0131">Cell cycle</keyword>
<feature type="binding site" evidence="11">
    <location>
        <position position="299"/>
    </location>
    <ligand>
        <name>UDP-N-acetyl-alpha-D-glucosamine</name>
        <dbReference type="ChEBI" id="CHEBI:57705"/>
    </ligand>
</feature>
<sequence length="375" mass="40360">MYSWTPLAYGTGLRGIIAMTRLLIAASGTGGHLFPALAVAEKLPHWDIHWLGTRDRLDGRLVPKHYPLHWVAMGGLQGGWRLRLRRLIQLFVAVWAVGRLLHRKQITLVFTTGGYIAAPAVLAARLAGLPVLLHESNAVAGRVTRLLGGCCSGVALGWSSTKLSRPPARIWHTGTPVRPQFYRPAPLPEWVPRGSGPLLVVMGGSQGARGLNHMVRQQARPWLEAGCRLVHLCGRNDPEMGSLRDPAYVERPFTEETAGLLQYGDLAISRAGAGTISELAASRCPAILVPYPHAANQHQEANAAAVAAFGAAVIVHESPDGAPLDRAVRRLLEPRLSMGTPARDPLVAMAAAMGRLARNDAAADVAKVLENLHRT</sequence>
<keyword evidence="2" id="KW-0997">Cell inner membrane</keyword>
<feature type="binding site" evidence="11">
    <location>
        <position position="205"/>
    </location>
    <ligand>
        <name>UDP-N-acetyl-alpha-D-glucosamine</name>
        <dbReference type="ChEBI" id="CHEBI:57705"/>
    </ligand>
</feature>
<comment type="pathway">
    <text evidence="11">Cell wall biogenesis; peptidoglycan biosynthesis.</text>
</comment>
<dbReference type="Pfam" id="PF03033">
    <property type="entry name" value="Glyco_transf_28"/>
    <property type="match status" value="1"/>
</dbReference>
<keyword evidence="6 11" id="KW-0133">Cell shape</keyword>
<comment type="catalytic activity">
    <reaction evidence="11">
        <text>di-trans,octa-cis-undecaprenyl diphospho-N-acetyl-alpha-D-muramoyl-L-alanyl-D-glutamyl-meso-2,6-diaminopimeloyl-D-alanyl-D-alanine + UDP-N-acetyl-alpha-D-glucosamine = di-trans,octa-cis-undecaprenyl diphospho-[N-acetyl-alpha-D-glucosaminyl-(1-&gt;4)]-N-acetyl-alpha-D-muramoyl-L-alanyl-D-glutamyl-meso-2,6-diaminopimeloyl-D-alanyl-D-alanine + UDP + H(+)</text>
        <dbReference type="Rhea" id="RHEA:31227"/>
        <dbReference type="ChEBI" id="CHEBI:15378"/>
        <dbReference type="ChEBI" id="CHEBI:57705"/>
        <dbReference type="ChEBI" id="CHEBI:58223"/>
        <dbReference type="ChEBI" id="CHEBI:61387"/>
        <dbReference type="ChEBI" id="CHEBI:61388"/>
        <dbReference type="EC" id="2.4.1.227"/>
    </reaction>
</comment>
<dbReference type="GO" id="GO:0051991">
    <property type="term" value="F:UDP-N-acetyl-D-glucosamine:N-acetylmuramoyl-L-alanyl-D-glutamyl-meso-2,6-diaminopimelyl-D-alanyl-D-alanine-diphosphoundecaprenol 4-beta-N-acetylglucosaminlytransferase activity"/>
    <property type="evidence" value="ECO:0007669"/>
    <property type="project" value="RHEA"/>
</dbReference>
<keyword evidence="4 11" id="KW-0328">Glycosyltransferase</keyword>
<comment type="subcellular location">
    <subcellularLocation>
        <location evidence="11">Cell membrane</location>
        <topology evidence="11">Peripheral membrane protein</topology>
        <orientation evidence="11">Cytoplasmic side</orientation>
    </subcellularLocation>
</comment>
<evidence type="ECO:0000256" key="4">
    <source>
        <dbReference type="ARBA" id="ARBA00022676"/>
    </source>
</evidence>